<dbReference type="GO" id="GO:0043386">
    <property type="term" value="P:mycotoxin biosynthetic process"/>
    <property type="evidence" value="ECO:0007669"/>
    <property type="project" value="InterPro"/>
</dbReference>
<reference evidence="4 5" key="1">
    <citation type="submission" date="2016-12" db="EMBL/GenBank/DDBJ databases">
        <title>The genomes of Aspergillus section Nigri reveals drivers in fungal speciation.</title>
        <authorList>
            <consortium name="DOE Joint Genome Institute"/>
            <person name="Vesth T.C."/>
            <person name="Nybo J."/>
            <person name="Theobald S."/>
            <person name="Brandl J."/>
            <person name="Frisvad J.C."/>
            <person name="Nielsen K.F."/>
            <person name="Lyhne E.K."/>
            <person name="Kogle M.E."/>
            <person name="Kuo A."/>
            <person name="Riley R."/>
            <person name="Clum A."/>
            <person name="Nolan M."/>
            <person name="Lipzen A."/>
            <person name="Salamov A."/>
            <person name="Henrissat B."/>
            <person name="Wiebenga A."/>
            <person name="De Vries R.P."/>
            <person name="Grigoriev I.V."/>
            <person name="Mortensen U.H."/>
            <person name="Andersen M.R."/>
            <person name="Baker S.E."/>
        </authorList>
    </citation>
    <scope>NUCLEOTIDE SEQUENCE [LARGE SCALE GENOMIC DNA]</scope>
    <source>
        <strain evidence="4 5">IBT 23096</strain>
    </source>
</reference>
<organism evidence="4 5">
    <name type="scientific">Aspergillus steynii IBT 23096</name>
    <dbReference type="NCBI Taxonomy" id="1392250"/>
    <lineage>
        <taxon>Eukaryota</taxon>
        <taxon>Fungi</taxon>
        <taxon>Dikarya</taxon>
        <taxon>Ascomycota</taxon>
        <taxon>Pezizomycotina</taxon>
        <taxon>Eurotiomycetes</taxon>
        <taxon>Eurotiomycetidae</taxon>
        <taxon>Eurotiales</taxon>
        <taxon>Aspergillaceae</taxon>
        <taxon>Aspergillus</taxon>
        <taxon>Aspergillus subgen. Circumdati</taxon>
    </lineage>
</organism>
<dbReference type="AlphaFoldDB" id="A0A2I2GD43"/>
<proteinExistence type="inferred from homology"/>
<dbReference type="GeneID" id="36555302"/>
<evidence type="ECO:0000313" key="5">
    <source>
        <dbReference type="Proteomes" id="UP000234275"/>
    </source>
</evidence>
<dbReference type="VEuPathDB" id="FungiDB:P170DRAFT_425110"/>
<comment type="caution">
    <text evidence="4">The sequence shown here is derived from an EMBL/GenBank/DDBJ whole genome shotgun (WGS) entry which is preliminary data.</text>
</comment>
<gene>
    <name evidence="4" type="ORF">P170DRAFT_425110</name>
</gene>
<dbReference type="PANTHER" id="PTHR33365">
    <property type="entry name" value="YALI0B05434P"/>
    <property type="match status" value="1"/>
</dbReference>
<feature type="chain" id="PRO_5014161566" evidence="3">
    <location>
        <begin position="18"/>
        <end position="156"/>
    </location>
</feature>
<name>A0A2I2GD43_9EURO</name>
<dbReference type="STRING" id="1392250.A0A2I2GD43"/>
<dbReference type="Pfam" id="PF11807">
    <property type="entry name" value="UstYa"/>
    <property type="match status" value="1"/>
</dbReference>
<protein>
    <submittedName>
        <fullName evidence="4">Uncharacterized protein</fullName>
    </submittedName>
</protein>
<accession>A0A2I2GD43</accession>
<dbReference type="PANTHER" id="PTHR33365:SF4">
    <property type="entry name" value="CYCLOCHLOROTINE BIOSYNTHESIS PROTEIN O"/>
    <property type="match status" value="1"/>
</dbReference>
<sequence length="156" mass="17926">MLTLIISIWLNIYLAVGDVNIPLNKLPLLNKSTDGEWKRVAPEHGGGVYALIETFHQIHCLLSGRKDVIRQYTYRDEWDYSKTPAFDAEPHLVRAHVDHCIETIRLNLMCVGDVTPFLTISSPSRPLGELPDFNTKHKCRNFTKLQEWMRQNSIPA</sequence>
<dbReference type="EMBL" id="MSFO01000003">
    <property type="protein sequence ID" value="PLB50808.1"/>
    <property type="molecule type" value="Genomic_DNA"/>
</dbReference>
<comment type="similarity">
    <text evidence="2">Belongs to the ustYa family.</text>
</comment>
<dbReference type="OrthoDB" id="3687641at2759"/>
<dbReference type="Proteomes" id="UP000234275">
    <property type="component" value="Unassembled WGS sequence"/>
</dbReference>
<evidence type="ECO:0000256" key="1">
    <source>
        <dbReference type="ARBA" id="ARBA00004685"/>
    </source>
</evidence>
<keyword evidence="3" id="KW-0732">Signal</keyword>
<dbReference type="RefSeq" id="XP_024706110.1">
    <property type="nucleotide sequence ID" value="XM_024847603.1"/>
</dbReference>
<evidence type="ECO:0000256" key="2">
    <source>
        <dbReference type="ARBA" id="ARBA00035112"/>
    </source>
</evidence>
<comment type="pathway">
    <text evidence="1">Mycotoxin biosynthesis.</text>
</comment>
<keyword evidence="5" id="KW-1185">Reference proteome</keyword>
<feature type="signal peptide" evidence="3">
    <location>
        <begin position="1"/>
        <end position="17"/>
    </location>
</feature>
<evidence type="ECO:0000313" key="4">
    <source>
        <dbReference type="EMBL" id="PLB50808.1"/>
    </source>
</evidence>
<evidence type="ECO:0000256" key="3">
    <source>
        <dbReference type="SAM" id="SignalP"/>
    </source>
</evidence>
<dbReference type="InterPro" id="IPR021765">
    <property type="entry name" value="UstYa-like"/>
</dbReference>